<evidence type="ECO:0008006" key="3">
    <source>
        <dbReference type="Google" id="ProtNLM"/>
    </source>
</evidence>
<sequence>MAQFTGIPYEVVGRITSFIPRSNLPILCLVNSSLRGHAERSLYSTITLEWDDIYPLIPLLGTLLRRPEIFAYVRTVSLSMGGHGVVGSEAPSVEASDIPLEQFTSAIRKTQVPFTNLWVDKLNDGSVDALVGLLIAHLSNVNKLSLDHFFGDHLDVIDKVLQSKAFDHILPKFRQLQHISYLKWAEYMKNEHDILFNDSISIFYLQTLESIAVWIVNPSIFRWPAEKPNLDHLTSLEIHWLRAPFLAEILALTTNLRSLTWEWQYRPDTGDSWITPNLDLDEVSEALSHVKNTLEKLKINAYEGDYPPGYDGPDVSMSGSLSGLLECNRITDLILPLVCLAGLGPTPLPLDRYVPSSVETISLTSYMLLDRSLAKWYPETWQFLDLEIIKMIQAFAENSRMRLSRLRLMNIVETEDAFQSTDIHAKLRKLSLWFKTRYIYDG</sequence>
<evidence type="ECO:0000313" key="1">
    <source>
        <dbReference type="EMBL" id="VUC33286.1"/>
    </source>
</evidence>
<reference evidence="1 2" key="1">
    <citation type="submission" date="2019-06" db="EMBL/GenBank/DDBJ databases">
        <authorList>
            <person name="Broberg M."/>
        </authorList>
    </citation>
    <scope>NUCLEOTIDE SEQUENCE [LARGE SCALE GENOMIC DNA]</scope>
</reference>
<comment type="caution">
    <text evidence="1">The sequence shown here is derived from an EMBL/GenBank/DDBJ whole genome shotgun (WGS) entry which is preliminary data.</text>
</comment>
<dbReference type="Proteomes" id="UP000766486">
    <property type="component" value="Unassembled WGS sequence"/>
</dbReference>
<evidence type="ECO:0000313" key="2">
    <source>
        <dbReference type="Proteomes" id="UP000766486"/>
    </source>
</evidence>
<organism evidence="1 2">
    <name type="scientific">Bionectria ochroleuca</name>
    <name type="common">Gliocladium roseum</name>
    <dbReference type="NCBI Taxonomy" id="29856"/>
    <lineage>
        <taxon>Eukaryota</taxon>
        <taxon>Fungi</taxon>
        <taxon>Dikarya</taxon>
        <taxon>Ascomycota</taxon>
        <taxon>Pezizomycotina</taxon>
        <taxon>Sordariomycetes</taxon>
        <taxon>Hypocreomycetidae</taxon>
        <taxon>Hypocreales</taxon>
        <taxon>Bionectriaceae</taxon>
        <taxon>Clonostachys</taxon>
    </lineage>
</organism>
<name>A0ABY6UPL3_BIOOC</name>
<accession>A0ABY6UPL3</accession>
<dbReference type="EMBL" id="CABFNS010000861">
    <property type="protein sequence ID" value="VUC33286.1"/>
    <property type="molecule type" value="Genomic_DNA"/>
</dbReference>
<protein>
    <recommendedName>
        <fullName evidence="3">F-box domain-containing protein</fullName>
    </recommendedName>
</protein>
<keyword evidence="2" id="KW-1185">Reference proteome</keyword>
<proteinExistence type="predicted"/>
<gene>
    <name evidence="1" type="ORF">CLO192961_LOCUS345517</name>
</gene>